<dbReference type="PROSITE" id="PS50405">
    <property type="entry name" value="GST_CTER"/>
    <property type="match status" value="1"/>
</dbReference>
<gene>
    <name evidence="4" type="ORF">V565_206420</name>
</gene>
<dbReference type="PANTHER" id="PTHR43986">
    <property type="entry name" value="ELONGATION FACTOR 1-GAMMA"/>
    <property type="match status" value="1"/>
</dbReference>
<dbReference type="PROSITE" id="PS50404">
    <property type="entry name" value="GST_NTER"/>
    <property type="match status" value="1"/>
</dbReference>
<dbReference type="GO" id="GO:0005634">
    <property type="term" value="C:nucleus"/>
    <property type="evidence" value="ECO:0007669"/>
    <property type="project" value="TreeGrafter"/>
</dbReference>
<reference evidence="4 5" key="1">
    <citation type="submission" date="2013-12" db="EMBL/GenBank/DDBJ databases">
        <authorList>
            <person name="Cubeta M."/>
            <person name="Pakala S."/>
            <person name="Fedorova N."/>
            <person name="Thomas E."/>
            <person name="Dean R."/>
            <person name="Jabaji S."/>
            <person name="Neate S."/>
            <person name="Toda T."/>
            <person name="Tavantzis S."/>
            <person name="Vilgalys R."/>
            <person name="Bharathan N."/>
            <person name="Pakala S."/>
            <person name="Losada L.S."/>
            <person name="Zafar N."/>
            <person name="Nierman W."/>
        </authorList>
    </citation>
    <scope>NUCLEOTIDE SEQUENCE [LARGE SCALE GENOMIC DNA]</scope>
    <source>
        <strain evidence="4 5">123E</strain>
    </source>
</reference>
<evidence type="ECO:0000313" key="5">
    <source>
        <dbReference type="Proteomes" id="UP000027456"/>
    </source>
</evidence>
<accession>A0A074RHR6</accession>
<keyword evidence="4" id="KW-0648">Protein biosynthesis</keyword>
<dbReference type="GO" id="GO:0005737">
    <property type="term" value="C:cytoplasm"/>
    <property type="evidence" value="ECO:0007669"/>
    <property type="project" value="TreeGrafter"/>
</dbReference>
<dbReference type="STRING" id="1423351.A0A074RHR6"/>
<evidence type="ECO:0000259" key="2">
    <source>
        <dbReference type="PROSITE" id="PS50404"/>
    </source>
</evidence>
<dbReference type="PANTHER" id="PTHR43986:SF1">
    <property type="entry name" value="ELONGATION FACTOR 1-GAMMA"/>
    <property type="match status" value="1"/>
</dbReference>
<name>A0A074RHR6_9AGAM</name>
<dbReference type="SUPFAM" id="SSF47616">
    <property type="entry name" value="GST C-terminal domain-like"/>
    <property type="match status" value="1"/>
</dbReference>
<dbReference type="CDD" id="cd03044">
    <property type="entry name" value="GST_N_EF1Bgamma"/>
    <property type="match status" value="1"/>
</dbReference>
<dbReference type="CDD" id="cd03181">
    <property type="entry name" value="GST_C_EF1Bgamma_like"/>
    <property type="match status" value="1"/>
</dbReference>
<dbReference type="SFLD" id="SFLDS00019">
    <property type="entry name" value="Glutathione_Transferase_(cytos"/>
    <property type="match status" value="1"/>
</dbReference>
<dbReference type="InterPro" id="IPR004046">
    <property type="entry name" value="GST_C"/>
</dbReference>
<comment type="similarity">
    <text evidence="1">Belongs to the GST superfamily.</text>
</comment>
<dbReference type="HOGENOM" id="CLU_011226_3_2_1"/>
<dbReference type="InterPro" id="IPR004045">
    <property type="entry name" value="Glutathione_S-Trfase_N"/>
</dbReference>
<comment type="caution">
    <text evidence="4">The sequence shown here is derived from an EMBL/GenBank/DDBJ whole genome shotgun (WGS) entry which is preliminary data.</text>
</comment>
<dbReference type="EMBL" id="AZST01001171">
    <property type="protein sequence ID" value="KEP46304.1"/>
    <property type="molecule type" value="Genomic_DNA"/>
</dbReference>
<keyword evidence="5" id="KW-1185">Reference proteome</keyword>
<dbReference type="Pfam" id="PF02798">
    <property type="entry name" value="GST_N"/>
    <property type="match status" value="1"/>
</dbReference>
<dbReference type="GO" id="GO:0003746">
    <property type="term" value="F:translation elongation factor activity"/>
    <property type="evidence" value="ECO:0007669"/>
    <property type="project" value="UniProtKB-KW"/>
</dbReference>
<protein>
    <submittedName>
        <fullName evidence="4">Elongation factor 1-gamma</fullName>
    </submittedName>
</protein>
<keyword evidence="4" id="KW-0251">Elongation factor</keyword>
<dbReference type="SUPFAM" id="SSF52833">
    <property type="entry name" value="Thioredoxin-like"/>
    <property type="match status" value="1"/>
</dbReference>
<organism evidence="4 5">
    <name type="scientific">Rhizoctonia solani 123E</name>
    <dbReference type="NCBI Taxonomy" id="1423351"/>
    <lineage>
        <taxon>Eukaryota</taxon>
        <taxon>Fungi</taxon>
        <taxon>Dikarya</taxon>
        <taxon>Basidiomycota</taxon>
        <taxon>Agaricomycotina</taxon>
        <taxon>Agaricomycetes</taxon>
        <taxon>Cantharellales</taxon>
        <taxon>Ceratobasidiaceae</taxon>
        <taxon>Rhizoctonia</taxon>
    </lineage>
</organism>
<evidence type="ECO:0000256" key="1">
    <source>
        <dbReference type="RuleBase" id="RU003494"/>
    </source>
</evidence>
<dbReference type="InterPro" id="IPR050802">
    <property type="entry name" value="EF-GSTs"/>
</dbReference>
<evidence type="ECO:0000313" key="4">
    <source>
        <dbReference type="EMBL" id="KEP46304.1"/>
    </source>
</evidence>
<feature type="domain" description="GST N-terminal" evidence="2">
    <location>
        <begin position="45"/>
        <end position="127"/>
    </location>
</feature>
<evidence type="ECO:0000259" key="3">
    <source>
        <dbReference type="PROSITE" id="PS50405"/>
    </source>
</evidence>
<dbReference type="SFLD" id="SFLDG00358">
    <property type="entry name" value="Main_(cytGST)"/>
    <property type="match status" value="1"/>
</dbReference>
<dbReference type="FunFam" id="3.40.30.10:FF:000142">
    <property type="entry name" value="Elongation factor 1 gamma"/>
    <property type="match status" value="1"/>
</dbReference>
<dbReference type="OrthoDB" id="249703at2759"/>
<sequence length="272" mass="30112">MIDQLQALWRGNRAFLGPDTDHLDLDQNFGLRALDHHYSTTTMASIGTLYTVDTQPHARRIRATAAHGGLKLDEAQGYVHNETNKTAEFKAKFPPGKIPAFETKDGLRLFEGIAIARYVASLAPNSGLLGTSPTDAALVDQWVSFIDSELQAPSFALISMLRGAYAYNKPFELYLREKITYALDVLNTHLTHNTFFLSTNRLSLADISSAALMQKAFEVMLGPKERALYPALVRHYETVVNQPTVKDVFGPIEYAQASLQFVPPKKEKAAAA</sequence>
<dbReference type="FunFam" id="1.20.1050.10:FF:000006">
    <property type="entry name" value="Elongation factor 1 gamma"/>
    <property type="match status" value="1"/>
</dbReference>
<dbReference type="InterPro" id="IPR010987">
    <property type="entry name" value="Glutathione-S-Trfase_C-like"/>
</dbReference>
<dbReference type="Gene3D" id="3.40.30.10">
    <property type="entry name" value="Glutaredoxin"/>
    <property type="match status" value="1"/>
</dbReference>
<dbReference type="Gene3D" id="1.20.1050.10">
    <property type="match status" value="1"/>
</dbReference>
<proteinExistence type="inferred from homology"/>
<dbReference type="InterPro" id="IPR036282">
    <property type="entry name" value="Glutathione-S-Trfase_C_sf"/>
</dbReference>
<dbReference type="InterPro" id="IPR040079">
    <property type="entry name" value="Glutathione_S-Trfase"/>
</dbReference>
<dbReference type="Pfam" id="PF00043">
    <property type="entry name" value="GST_C"/>
    <property type="match status" value="1"/>
</dbReference>
<feature type="domain" description="GST C-terminal" evidence="3">
    <location>
        <begin position="132"/>
        <end position="265"/>
    </location>
</feature>
<dbReference type="InterPro" id="IPR036249">
    <property type="entry name" value="Thioredoxin-like_sf"/>
</dbReference>
<dbReference type="AlphaFoldDB" id="A0A074RHR6"/>
<dbReference type="Proteomes" id="UP000027456">
    <property type="component" value="Unassembled WGS sequence"/>
</dbReference>